<organism evidence="1 2">
    <name type="scientific">Cupriavidus basilensis</name>
    <dbReference type="NCBI Taxonomy" id="68895"/>
    <lineage>
        <taxon>Bacteria</taxon>
        <taxon>Pseudomonadati</taxon>
        <taxon>Pseudomonadota</taxon>
        <taxon>Betaproteobacteria</taxon>
        <taxon>Burkholderiales</taxon>
        <taxon>Burkholderiaceae</taxon>
        <taxon>Cupriavidus</taxon>
    </lineage>
</organism>
<evidence type="ECO:0008006" key="3">
    <source>
        <dbReference type="Google" id="ProtNLM"/>
    </source>
</evidence>
<accession>A0A0C4YJJ5</accession>
<reference evidence="1 2" key="1">
    <citation type="journal article" date="2015" name="Genome Announc.">
        <title>Complete Genome Sequence of Cupriavidus basilensis 4G11, Isolated from the Oak Ridge Field Research Center Site.</title>
        <authorList>
            <person name="Ray J."/>
            <person name="Waters R.J."/>
            <person name="Skerker J.M."/>
            <person name="Kuehl J.V."/>
            <person name="Price M.N."/>
            <person name="Huang J."/>
            <person name="Chakraborty R."/>
            <person name="Arkin A.P."/>
            <person name="Deutschbauer A."/>
        </authorList>
    </citation>
    <scope>NUCLEOTIDE SEQUENCE [LARGE SCALE GENOMIC DNA]</scope>
    <source>
        <strain evidence="1">4G11</strain>
    </source>
</reference>
<dbReference type="SUPFAM" id="SSF56529">
    <property type="entry name" value="FAH"/>
    <property type="match status" value="1"/>
</dbReference>
<dbReference type="InterPro" id="IPR036663">
    <property type="entry name" value="Fumarylacetoacetase_C_sf"/>
</dbReference>
<dbReference type="KEGG" id="cbw:RR42_s1595"/>
<dbReference type="AlphaFoldDB" id="A0A0C4YJJ5"/>
<protein>
    <recommendedName>
        <fullName evidence="3">Fumarylacetoacetate hydrolase family protein</fullName>
    </recommendedName>
</protein>
<dbReference type="EMBL" id="CP010537">
    <property type="protein sequence ID" value="AJG23183.1"/>
    <property type="molecule type" value="Genomic_DNA"/>
</dbReference>
<evidence type="ECO:0000313" key="2">
    <source>
        <dbReference type="Proteomes" id="UP000031843"/>
    </source>
</evidence>
<evidence type="ECO:0000313" key="1">
    <source>
        <dbReference type="EMBL" id="AJG23183.1"/>
    </source>
</evidence>
<dbReference type="Proteomes" id="UP000031843">
    <property type="component" value="Chromosome secondary"/>
</dbReference>
<name>A0A0C4YJJ5_9BURK</name>
<keyword evidence="2" id="KW-1185">Reference proteome</keyword>
<dbReference type="STRING" id="68895.RR42_s1595"/>
<gene>
    <name evidence="1" type="ORF">RR42_s1595</name>
</gene>
<proteinExistence type="predicted"/>
<sequence length="38" mass="4115">MSAHCTSDAFRHRRLSFVRLSPGDVIVTGTPGGVSRRS</sequence>
<dbReference type="GO" id="GO:0003824">
    <property type="term" value="F:catalytic activity"/>
    <property type="evidence" value="ECO:0007669"/>
    <property type="project" value="InterPro"/>
</dbReference>